<dbReference type="RefSeq" id="WP_379031347.1">
    <property type="nucleotide sequence ID" value="NZ_JBHTLN010000001.1"/>
</dbReference>
<evidence type="ECO:0008006" key="3">
    <source>
        <dbReference type="Google" id="ProtNLM"/>
    </source>
</evidence>
<sequence length="122" mass="13331">MSRDLYPVQVAQAEALVMTDKKIVKQLANGAMAVSTTCVLSGYSKETLAEKIKKPREVLSRAANGRGGLDLDVLINLMNESGSVLILQYMAHKLGYEIQPLNDIDKRKAELLAELQSLENAA</sequence>
<reference evidence="2" key="1">
    <citation type="journal article" date="2019" name="Int. J. Syst. Evol. Microbiol.">
        <title>The Global Catalogue of Microorganisms (GCM) 10K type strain sequencing project: providing services to taxonomists for standard genome sequencing and annotation.</title>
        <authorList>
            <consortium name="The Broad Institute Genomics Platform"/>
            <consortium name="The Broad Institute Genome Sequencing Center for Infectious Disease"/>
            <person name="Wu L."/>
            <person name="Ma J."/>
        </authorList>
    </citation>
    <scope>NUCLEOTIDE SEQUENCE [LARGE SCALE GENOMIC DNA]</scope>
    <source>
        <strain evidence="2">CCUG 58411</strain>
    </source>
</reference>
<dbReference type="Proteomes" id="UP001597206">
    <property type="component" value="Unassembled WGS sequence"/>
</dbReference>
<organism evidence="1 2">
    <name type="scientific">Methylophilus flavus</name>
    <dbReference type="NCBI Taxonomy" id="640084"/>
    <lineage>
        <taxon>Bacteria</taxon>
        <taxon>Pseudomonadati</taxon>
        <taxon>Pseudomonadota</taxon>
        <taxon>Betaproteobacteria</taxon>
        <taxon>Nitrosomonadales</taxon>
        <taxon>Methylophilaceae</taxon>
        <taxon>Methylophilus</taxon>
    </lineage>
</organism>
<comment type="caution">
    <text evidence="1">The sequence shown here is derived from an EMBL/GenBank/DDBJ whole genome shotgun (WGS) entry which is preliminary data.</text>
</comment>
<evidence type="ECO:0000313" key="2">
    <source>
        <dbReference type="Proteomes" id="UP001597206"/>
    </source>
</evidence>
<accession>A0ABW3PC83</accession>
<protein>
    <recommendedName>
        <fullName evidence="3">Transcriptional regulator</fullName>
    </recommendedName>
</protein>
<keyword evidence="2" id="KW-1185">Reference proteome</keyword>
<dbReference type="EMBL" id="JBHTLN010000001">
    <property type="protein sequence ID" value="MFD1121856.1"/>
    <property type="molecule type" value="Genomic_DNA"/>
</dbReference>
<name>A0ABW3PC83_9PROT</name>
<evidence type="ECO:0000313" key="1">
    <source>
        <dbReference type="EMBL" id="MFD1121856.1"/>
    </source>
</evidence>
<proteinExistence type="predicted"/>
<gene>
    <name evidence="1" type="ORF">ACFQ2T_05025</name>
</gene>